<keyword evidence="3" id="KW-1133">Transmembrane helix</keyword>
<evidence type="ECO:0000259" key="5">
    <source>
        <dbReference type="Pfam" id="PF25973"/>
    </source>
</evidence>
<sequence>MMHPYYTKSRFSFMPKDNFIANRLPLFLILFLLVALIIYIQWPKGEQVSKEYKRVVSVKVTTPQWTEFNNGIEAIGTARANEQVLISSKYSDLVDQILFEDGQLVKKGDVLVHLNSQEELAKVSELEANLSESTAQLKRFEDLLSSKATSKSLVDQQEAKTKAIAAQLQSARTKLNDLSIKAPFDGILGFREISLGAYIDAGSVITSLDDLSLVKVDFNLPERYLTTIKHGQSVIAISSAYKNQQFKGKITSIDTRINPVTRSLKVRAEIVNDDLALRPGMLLNIEVVRQVETLLQLPESAIIPIEDQHFVFIIQQGNEEQSVLRKSIRLGRRLPGFVEILEGVNQNDLVVIEGALKLSDGTSVTIINSQETPSLEDKAK</sequence>
<dbReference type="PANTHER" id="PTHR30469:SF16">
    <property type="entry name" value="HAE1 FAMILY EFFLUX PUMP MFP COMPONENT"/>
    <property type="match status" value="1"/>
</dbReference>
<dbReference type="InterPro" id="IPR006143">
    <property type="entry name" value="RND_pump_MFP"/>
</dbReference>
<dbReference type="SUPFAM" id="SSF111369">
    <property type="entry name" value="HlyD-like secretion proteins"/>
    <property type="match status" value="1"/>
</dbReference>
<organism evidence="7 8">
    <name type="scientific">Colwellia maritima</name>
    <dbReference type="NCBI Taxonomy" id="2912588"/>
    <lineage>
        <taxon>Bacteria</taxon>
        <taxon>Pseudomonadati</taxon>
        <taxon>Pseudomonadota</taxon>
        <taxon>Gammaproteobacteria</taxon>
        <taxon>Alteromonadales</taxon>
        <taxon>Colwelliaceae</taxon>
        <taxon>Colwellia</taxon>
    </lineage>
</organism>
<evidence type="ECO:0000256" key="1">
    <source>
        <dbReference type="ARBA" id="ARBA00009477"/>
    </source>
</evidence>
<proteinExistence type="inferred from homology"/>
<name>A0ABS9X797_9GAMM</name>
<dbReference type="Pfam" id="PF25989">
    <property type="entry name" value="YknX_C"/>
    <property type="match status" value="1"/>
</dbReference>
<dbReference type="PANTHER" id="PTHR30469">
    <property type="entry name" value="MULTIDRUG RESISTANCE PROTEIN MDTA"/>
    <property type="match status" value="1"/>
</dbReference>
<dbReference type="Pfam" id="PF25973">
    <property type="entry name" value="BSH_CzcB"/>
    <property type="match status" value="1"/>
</dbReference>
<gene>
    <name evidence="7" type="ORF">L3081_22485</name>
</gene>
<feature type="domain" description="YknX-like C-terminal permuted SH3-like" evidence="6">
    <location>
        <begin position="295"/>
        <end position="366"/>
    </location>
</feature>
<feature type="coiled-coil region" evidence="2">
    <location>
        <begin position="116"/>
        <end position="143"/>
    </location>
</feature>
<dbReference type="Gene3D" id="2.40.420.20">
    <property type="match status" value="1"/>
</dbReference>
<dbReference type="Pfam" id="PF25954">
    <property type="entry name" value="Beta-barrel_RND_2"/>
    <property type="match status" value="1"/>
</dbReference>
<dbReference type="Gene3D" id="1.10.287.470">
    <property type="entry name" value="Helix hairpin bin"/>
    <property type="match status" value="1"/>
</dbReference>
<keyword evidence="2" id="KW-0175">Coiled coil</keyword>
<comment type="caution">
    <text evidence="7">The sequence shown here is derived from an EMBL/GenBank/DDBJ whole genome shotgun (WGS) entry which is preliminary data.</text>
</comment>
<dbReference type="Gene3D" id="2.40.50.100">
    <property type="match status" value="1"/>
</dbReference>
<keyword evidence="8" id="KW-1185">Reference proteome</keyword>
<protein>
    <submittedName>
        <fullName evidence="7">Efflux RND transporter periplasmic adaptor subunit</fullName>
    </submittedName>
</protein>
<evidence type="ECO:0000256" key="2">
    <source>
        <dbReference type="SAM" id="Coils"/>
    </source>
</evidence>
<evidence type="ECO:0000313" key="8">
    <source>
        <dbReference type="Proteomes" id="UP001139646"/>
    </source>
</evidence>
<feature type="transmembrane region" description="Helical" evidence="3">
    <location>
        <begin position="20"/>
        <end position="42"/>
    </location>
</feature>
<reference evidence="7" key="1">
    <citation type="submission" date="2022-01" db="EMBL/GenBank/DDBJ databases">
        <title>Colwellia maritima, isolated from seawater.</title>
        <authorList>
            <person name="Kristyanto S."/>
            <person name="Jung J."/>
            <person name="Jeon C.O."/>
        </authorList>
    </citation>
    <scope>NUCLEOTIDE SEQUENCE</scope>
    <source>
        <strain evidence="7">MSW7</strain>
    </source>
</reference>
<feature type="domain" description="CusB-like beta-barrel" evidence="4">
    <location>
        <begin position="216"/>
        <end position="288"/>
    </location>
</feature>
<evidence type="ECO:0000313" key="7">
    <source>
        <dbReference type="EMBL" id="MCI2285642.1"/>
    </source>
</evidence>
<dbReference type="InterPro" id="IPR058792">
    <property type="entry name" value="Beta-barrel_RND_2"/>
</dbReference>
<dbReference type="NCBIfam" id="TIGR01730">
    <property type="entry name" value="RND_mfp"/>
    <property type="match status" value="1"/>
</dbReference>
<dbReference type="RefSeq" id="WP_242288513.1">
    <property type="nucleotide sequence ID" value="NZ_JAKKSL010000005.1"/>
</dbReference>
<keyword evidence="3" id="KW-0812">Transmembrane</keyword>
<keyword evidence="3" id="KW-0472">Membrane</keyword>
<dbReference type="InterPro" id="IPR058647">
    <property type="entry name" value="BSH_CzcB-like"/>
</dbReference>
<dbReference type="Proteomes" id="UP001139646">
    <property type="component" value="Unassembled WGS sequence"/>
</dbReference>
<evidence type="ECO:0000259" key="6">
    <source>
        <dbReference type="Pfam" id="PF25989"/>
    </source>
</evidence>
<dbReference type="EMBL" id="JAKKSL010000005">
    <property type="protein sequence ID" value="MCI2285642.1"/>
    <property type="molecule type" value="Genomic_DNA"/>
</dbReference>
<dbReference type="Gene3D" id="2.40.30.170">
    <property type="match status" value="1"/>
</dbReference>
<comment type="similarity">
    <text evidence="1">Belongs to the membrane fusion protein (MFP) (TC 8.A.1) family.</text>
</comment>
<accession>A0ABS9X797</accession>
<dbReference type="InterPro" id="IPR058637">
    <property type="entry name" value="YknX-like_C"/>
</dbReference>
<feature type="domain" description="CzcB-like barrel-sandwich hybrid" evidence="5">
    <location>
        <begin position="86"/>
        <end position="207"/>
    </location>
</feature>
<evidence type="ECO:0000259" key="4">
    <source>
        <dbReference type="Pfam" id="PF25954"/>
    </source>
</evidence>
<evidence type="ECO:0000256" key="3">
    <source>
        <dbReference type="SAM" id="Phobius"/>
    </source>
</evidence>